<protein>
    <submittedName>
        <fullName evidence="1">Uncharacterized protein</fullName>
    </submittedName>
</protein>
<organism evidence="1 2">
    <name type="scientific">Senna tora</name>
    <dbReference type="NCBI Taxonomy" id="362788"/>
    <lineage>
        <taxon>Eukaryota</taxon>
        <taxon>Viridiplantae</taxon>
        <taxon>Streptophyta</taxon>
        <taxon>Embryophyta</taxon>
        <taxon>Tracheophyta</taxon>
        <taxon>Spermatophyta</taxon>
        <taxon>Magnoliopsida</taxon>
        <taxon>eudicotyledons</taxon>
        <taxon>Gunneridae</taxon>
        <taxon>Pentapetalae</taxon>
        <taxon>rosids</taxon>
        <taxon>fabids</taxon>
        <taxon>Fabales</taxon>
        <taxon>Fabaceae</taxon>
        <taxon>Caesalpinioideae</taxon>
        <taxon>Cassia clade</taxon>
        <taxon>Senna</taxon>
    </lineage>
</organism>
<comment type="caution">
    <text evidence="1">The sequence shown here is derived from an EMBL/GenBank/DDBJ whole genome shotgun (WGS) entry which is preliminary data.</text>
</comment>
<dbReference type="Proteomes" id="UP000634136">
    <property type="component" value="Unassembled WGS sequence"/>
</dbReference>
<reference evidence="1" key="1">
    <citation type="submission" date="2020-09" db="EMBL/GenBank/DDBJ databases">
        <title>Genome-Enabled Discovery of Anthraquinone Biosynthesis in Senna tora.</title>
        <authorList>
            <person name="Kang S.-H."/>
            <person name="Pandey R.P."/>
            <person name="Lee C.-M."/>
            <person name="Sim J.-S."/>
            <person name="Jeong J.-T."/>
            <person name="Choi B.-S."/>
            <person name="Jung M."/>
            <person name="Ginzburg D."/>
            <person name="Zhao K."/>
            <person name="Won S.Y."/>
            <person name="Oh T.-J."/>
            <person name="Yu Y."/>
            <person name="Kim N.-H."/>
            <person name="Lee O.R."/>
            <person name="Lee T.-H."/>
            <person name="Bashyal P."/>
            <person name="Kim T.-S."/>
            <person name="Lee W.-H."/>
            <person name="Kawkins C."/>
            <person name="Kim C.-K."/>
            <person name="Kim J.S."/>
            <person name="Ahn B.O."/>
            <person name="Rhee S.Y."/>
            <person name="Sohng J.K."/>
        </authorList>
    </citation>
    <scope>NUCLEOTIDE SEQUENCE</scope>
    <source>
        <tissue evidence="1">Leaf</tissue>
    </source>
</reference>
<accession>A0A834WL73</accession>
<evidence type="ECO:0000313" key="2">
    <source>
        <dbReference type="Proteomes" id="UP000634136"/>
    </source>
</evidence>
<sequence>MSAKFLEDDIVDSDFSHAASITLEDEQ</sequence>
<dbReference type="EMBL" id="JAAIUW010000006">
    <property type="protein sequence ID" value="KAF7827405.1"/>
    <property type="molecule type" value="Genomic_DNA"/>
</dbReference>
<proteinExistence type="predicted"/>
<keyword evidence="2" id="KW-1185">Reference proteome</keyword>
<evidence type="ECO:0000313" key="1">
    <source>
        <dbReference type="EMBL" id="KAF7827405.1"/>
    </source>
</evidence>
<dbReference type="AlphaFoldDB" id="A0A834WL73"/>
<name>A0A834WL73_9FABA</name>
<gene>
    <name evidence="1" type="ORF">G2W53_018569</name>
</gene>